<evidence type="ECO:0000313" key="1">
    <source>
        <dbReference type="EMBL" id="APO79400.1"/>
    </source>
</evidence>
<dbReference type="Proteomes" id="UP000185109">
    <property type="component" value="Plasmid pRsp8C3c"/>
</dbReference>
<protein>
    <submittedName>
        <fullName evidence="1">Uncharacterized protein</fullName>
    </submittedName>
</protein>
<geneLocation type="plasmid" evidence="2">
    <name>prsp8c3c</name>
</geneLocation>
<keyword evidence="1" id="KW-0614">Plasmid</keyword>
<accession>A0A1L5PH95</accession>
<dbReference type="EMBL" id="CP017244">
    <property type="protein sequence ID" value="APO79400.1"/>
    <property type="molecule type" value="Genomic_DNA"/>
</dbReference>
<sequence>MRTGRPGLTSAVSTCPLVPCAGAGHFANRQSLAIEGSFGGSSSVEDTEAMTKLLSGSIALPIDPPIVTLALRRPRSRHHSPANFLARIRSCCFIGSLKQGTAAPISIAGAQEERKNGPVIG</sequence>
<organism evidence="1 2">
    <name type="scientific">Rhizobium etli 8C-3</name>
    <dbReference type="NCBI Taxonomy" id="538025"/>
    <lineage>
        <taxon>Bacteria</taxon>
        <taxon>Pseudomonadati</taxon>
        <taxon>Pseudomonadota</taxon>
        <taxon>Alphaproteobacteria</taxon>
        <taxon>Hyphomicrobiales</taxon>
        <taxon>Rhizobiaceae</taxon>
        <taxon>Rhizobium/Agrobacterium group</taxon>
        <taxon>Rhizobium</taxon>
    </lineage>
</organism>
<evidence type="ECO:0000313" key="2">
    <source>
        <dbReference type="Proteomes" id="UP000185109"/>
    </source>
</evidence>
<name>A0A1L5PH95_RHIET</name>
<reference evidence="1 2" key="1">
    <citation type="submission" date="2016-09" db="EMBL/GenBank/DDBJ databases">
        <title>The complete genome sequences of Rhizobium gallicum, symbiovars gallicum and phaseoli, symbionts associated to common bean (Phaseolus vulgaris).</title>
        <authorList>
            <person name="Bustos P."/>
            <person name="Santamaria R.I."/>
            <person name="Perez-Carrascal O.M."/>
            <person name="Juarez S."/>
            <person name="Lozano L."/>
            <person name="Martinez-Flores I."/>
            <person name="Martinez-Romero E."/>
            <person name="Cevallos M."/>
            <person name="Romero D."/>
            <person name="Davila G."/>
            <person name="Gonzalez V."/>
        </authorList>
    </citation>
    <scope>NUCLEOTIDE SEQUENCE [LARGE SCALE GENOMIC DNA]</scope>
    <source>
        <strain evidence="1 2">8C-3</strain>
        <plasmid evidence="2">Plasmid prsp8c3c</plasmid>
    </source>
</reference>
<proteinExistence type="predicted"/>
<gene>
    <name evidence="1" type="ORF">AM571_PC01669</name>
</gene>
<dbReference type="AlphaFoldDB" id="A0A1L5PH95"/>